<dbReference type="Pfam" id="PF00462">
    <property type="entry name" value="Glutaredoxin"/>
    <property type="match status" value="1"/>
</dbReference>
<dbReference type="NCBIfam" id="TIGR02180">
    <property type="entry name" value="GRX_euk"/>
    <property type="match status" value="1"/>
</dbReference>
<dbReference type="InterPro" id="IPR002109">
    <property type="entry name" value="Glutaredoxin"/>
</dbReference>
<feature type="compositionally biased region" description="Basic and acidic residues" evidence="1">
    <location>
        <begin position="106"/>
        <end position="121"/>
    </location>
</feature>
<dbReference type="GO" id="GO:0000324">
    <property type="term" value="C:fungal-type vacuole"/>
    <property type="evidence" value="ECO:0007669"/>
    <property type="project" value="TreeGrafter"/>
</dbReference>
<feature type="region of interest" description="Disordered" evidence="1">
    <location>
        <begin position="52"/>
        <end position="241"/>
    </location>
</feature>
<feature type="compositionally biased region" description="Low complexity" evidence="1">
    <location>
        <begin position="70"/>
        <end position="105"/>
    </location>
</feature>
<dbReference type="Proteomes" id="UP000019384">
    <property type="component" value="Unassembled WGS sequence"/>
</dbReference>
<gene>
    <name evidence="4" type="ORF">KUCA_T00003572001</name>
</gene>
<dbReference type="CDD" id="cd03419">
    <property type="entry name" value="GRX_GRXh_1_2_like"/>
    <property type="match status" value="1"/>
</dbReference>
<dbReference type="EMBL" id="HG793128">
    <property type="protein sequence ID" value="CDK27594.1"/>
    <property type="molecule type" value="Genomic_DNA"/>
</dbReference>
<dbReference type="GO" id="GO:0005801">
    <property type="term" value="C:cis-Golgi network"/>
    <property type="evidence" value="ECO:0007669"/>
    <property type="project" value="TreeGrafter"/>
</dbReference>
<dbReference type="HOGENOM" id="CLU_771757_0_0_1"/>
<feature type="chain" id="PRO_5004878751" description="Glutaredoxin domain-containing protein" evidence="2">
    <location>
        <begin position="23"/>
        <end position="359"/>
    </location>
</feature>
<feature type="compositionally biased region" description="Basic and acidic residues" evidence="1">
    <location>
        <begin position="131"/>
        <end position="143"/>
    </location>
</feature>
<dbReference type="InterPro" id="IPR011899">
    <property type="entry name" value="Glutaredoxin_euk/vir"/>
</dbReference>
<dbReference type="STRING" id="1382522.W6MM30"/>
<dbReference type="PANTHER" id="PTHR45694:SF5">
    <property type="entry name" value="GLUTAREDOXIN 2"/>
    <property type="match status" value="1"/>
</dbReference>
<dbReference type="AlphaFoldDB" id="W6MM30"/>
<dbReference type="PROSITE" id="PS51354">
    <property type="entry name" value="GLUTAREDOXIN_2"/>
    <property type="match status" value="1"/>
</dbReference>
<evidence type="ECO:0000313" key="5">
    <source>
        <dbReference type="Proteomes" id="UP000019384"/>
    </source>
</evidence>
<evidence type="ECO:0000256" key="2">
    <source>
        <dbReference type="SAM" id="SignalP"/>
    </source>
</evidence>
<dbReference type="RefSeq" id="XP_022459587.1">
    <property type="nucleotide sequence ID" value="XM_022602000.1"/>
</dbReference>
<accession>W6MM30</accession>
<dbReference type="GeneID" id="34520975"/>
<dbReference type="GO" id="GO:0015038">
    <property type="term" value="F:glutathione disulfide oxidoreductase activity"/>
    <property type="evidence" value="ECO:0007669"/>
    <property type="project" value="TreeGrafter"/>
</dbReference>
<dbReference type="SUPFAM" id="SSF52833">
    <property type="entry name" value="Thioredoxin-like"/>
    <property type="match status" value="1"/>
</dbReference>
<reference evidence="4" key="1">
    <citation type="submission" date="2013-12" db="EMBL/GenBank/DDBJ databases">
        <authorList>
            <person name="Genoscope - CEA"/>
        </authorList>
    </citation>
    <scope>NUCLEOTIDE SEQUENCE</scope>
    <source>
        <strain evidence="4">CBS 1993</strain>
    </source>
</reference>
<feature type="domain" description="Glutaredoxin" evidence="3">
    <location>
        <begin position="256"/>
        <end position="319"/>
    </location>
</feature>
<dbReference type="InterPro" id="IPR036249">
    <property type="entry name" value="Thioredoxin-like_sf"/>
</dbReference>
<dbReference type="PANTHER" id="PTHR45694">
    <property type="entry name" value="GLUTAREDOXIN 2"/>
    <property type="match status" value="1"/>
</dbReference>
<dbReference type="PRINTS" id="PR00160">
    <property type="entry name" value="GLUTAREDOXIN"/>
</dbReference>
<dbReference type="OrthoDB" id="423313at2759"/>
<name>W6MM30_9ASCO</name>
<sequence>MSRKQRLLVLSALIMTIVLVVSLSSSETPAFAIANTNKDSSSAADLLSQFSASNGKKGESPEIKTGEKVGSPSGAGSSSGSVGLTKGSSAGSTKGSSSDSSTGFKDLQDTHDSKDAADAKAKPLTGSKAETGFKDLQDSRGSDLEGSTQDEEAPGVADAGKLSKDLSDPAEVVGSKGATKPAKGSSDHTGPHGSGNILKDSADALVDDADGGVDSGASKKPAKTLKSSAGTDDEDEDSSVFDPAKEYNDIMSMGPVVIFSKTGCPYSRALKDLLNTNYDIVPAPTIVELDLHTHGRELQNYLGETSGRKTVPNFFVNGVSRGGSDEIKTLHAAGTLLSELKTWGGKLVQVSKLAAPSNQ</sequence>
<protein>
    <recommendedName>
        <fullName evidence="3">Glutaredoxin domain-containing protein</fullName>
    </recommendedName>
</protein>
<proteinExistence type="predicted"/>
<evidence type="ECO:0000256" key="1">
    <source>
        <dbReference type="SAM" id="MobiDB-lite"/>
    </source>
</evidence>
<feature type="signal peptide" evidence="2">
    <location>
        <begin position="1"/>
        <end position="22"/>
    </location>
</feature>
<reference evidence="4" key="2">
    <citation type="submission" date="2014-02" db="EMBL/GenBank/DDBJ databases">
        <title>Complete DNA sequence of /Kuraishia capsulata/ illustrates novel genomic features among budding yeasts (/Saccharomycotina/).</title>
        <authorList>
            <person name="Morales L."/>
            <person name="Noel B."/>
            <person name="Porcel B."/>
            <person name="Marcet-Houben M."/>
            <person name="Hullo M-F."/>
            <person name="Sacerdot C."/>
            <person name="Tekaia F."/>
            <person name="Leh-Louis V."/>
            <person name="Despons L."/>
            <person name="Khanna V."/>
            <person name="Aury J-M."/>
            <person name="Barbe V."/>
            <person name="Couloux A."/>
            <person name="Labadie K."/>
            <person name="Pelletier E."/>
            <person name="Souciet J-L."/>
            <person name="Boekhout T."/>
            <person name="Gabaldon T."/>
            <person name="Wincker P."/>
            <person name="Dujon B."/>
        </authorList>
    </citation>
    <scope>NUCLEOTIDE SEQUENCE</scope>
    <source>
        <strain evidence="4">CBS 1993</strain>
    </source>
</reference>
<organism evidence="4 5">
    <name type="scientific">Kuraishia capsulata CBS 1993</name>
    <dbReference type="NCBI Taxonomy" id="1382522"/>
    <lineage>
        <taxon>Eukaryota</taxon>
        <taxon>Fungi</taxon>
        <taxon>Dikarya</taxon>
        <taxon>Ascomycota</taxon>
        <taxon>Saccharomycotina</taxon>
        <taxon>Pichiomycetes</taxon>
        <taxon>Pichiales</taxon>
        <taxon>Pichiaceae</taxon>
        <taxon>Kuraishia</taxon>
    </lineage>
</organism>
<feature type="compositionally biased region" description="Basic and acidic residues" evidence="1">
    <location>
        <begin position="56"/>
        <end position="67"/>
    </location>
</feature>
<dbReference type="Gene3D" id="3.40.30.10">
    <property type="entry name" value="Glutaredoxin"/>
    <property type="match status" value="1"/>
</dbReference>
<evidence type="ECO:0000259" key="3">
    <source>
        <dbReference type="Pfam" id="PF00462"/>
    </source>
</evidence>
<dbReference type="GO" id="GO:0034599">
    <property type="term" value="P:cellular response to oxidative stress"/>
    <property type="evidence" value="ECO:0007669"/>
    <property type="project" value="TreeGrafter"/>
</dbReference>
<dbReference type="GO" id="GO:0005796">
    <property type="term" value="C:Golgi lumen"/>
    <property type="evidence" value="ECO:0007669"/>
    <property type="project" value="TreeGrafter"/>
</dbReference>
<evidence type="ECO:0000313" key="4">
    <source>
        <dbReference type="EMBL" id="CDK27594.1"/>
    </source>
</evidence>
<keyword evidence="5" id="KW-1185">Reference proteome</keyword>
<dbReference type="InterPro" id="IPR014025">
    <property type="entry name" value="Glutaredoxin_subgr"/>
</dbReference>
<keyword evidence="2" id="KW-0732">Signal</keyword>